<proteinExistence type="predicted"/>
<dbReference type="EMBL" id="JARK01000044">
    <property type="protein sequence ID" value="EYC44967.1"/>
    <property type="molecule type" value="Genomic_DNA"/>
</dbReference>
<keyword evidence="2" id="KW-1185">Reference proteome</keyword>
<dbReference type="Proteomes" id="UP000024635">
    <property type="component" value="Unassembled WGS sequence"/>
</dbReference>
<dbReference type="AlphaFoldDB" id="A0A016X0D4"/>
<sequence length="146" mass="16066">MSALAPKSSCTDSASTPTTTISGYINSGTYLYTNKPNPNLPLKSIPTFKITLARNPQTNCKPLPVFTRANHRRLYFGSAFNVTGYYFMNGYAFADYCSCDDGACCGSTALLEATSQKMYLYQDNLGGVGPTEVDQPFFVKSYWKKP</sequence>
<organism evidence="1 2">
    <name type="scientific">Ancylostoma ceylanicum</name>
    <dbReference type="NCBI Taxonomy" id="53326"/>
    <lineage>
        <taxon>Eukaryota</taxon>
        <taxon>Metazoa</taxon>
        <taxon>Ecdysozoa</taxon>
        <taxon>Nematoda</taxon>
        <taxon>Chromadorea</taxon>
        <taxon>Rhabditida</taxon>
        <taxon>Rhabditina</taxon>
        <taxon>Rhabditomorpha</taxon>
        <taxon>Strongyloidea</taxon>
        <taxon>Ancylostomatidae</taxon>
        <taxon>Ancylostomatinae</taxon>
        <taxon>Ancylostoma</taxon>
    </lineage>
</organism>
<name>A0A016X0D4_9BILA</name>
<protein>
    <submittedName>
        <fullName evidence="1">Uncharacterized protein</fullName>
    </submittedName>
</protein>
<accession>A0A016X0D4</accession>
<gene>
    <name evidence="1" type="primary">Acey_s0444.g1570</name>
    <name evidence="1" type="ORF">Y032_0444g1570</name>
</gene>
<reference evidence="2" key="1">
    <citation type="journal article" date="2015" name="Nat. Genet.">
        <title>The genome and transcriptome of the zoonotic hookworm Ancylostoma ceylanicum identify infection-specific gene families.</title>
        <authorList>
            <person name="Schwarz E.M."/>
            <person name="Hu Y."/>
            <person name="Antoshechkin I."/>
            <person name="Miller M.M."/>
            <person name="Sternberg P.W."/>
            <person name="Aroian R.V."/>
        </authorList>
    </citation>
    <scope>NUCLEOTIDE SEQUENCE</scope>
    <source>
        <strain evidence="2">HY135</strain>
    </source>
</reference>
<evidence type="ECO:0000313" key="2">
    <source>
        <dbReference type="Proteomes" id="UP000024635"/>
    </source>
</evidence>
<evidence type="ECO:0000313" key="1">
    <source>
        <dbReference type="EMBL" id="EYC44967.1"/>
    </source>
</evidence>
<comment type="caution">
    <text evidence="1">The sequence shown here is derived from an EMBL/GenBank/DDBJ whole genome shotgun (WGS) entry which is preliminary data.</text>
</comment>